<evidence type="ECO:0000313" key="1">
    <source>
        <dbReference type="EMBL" id="OHA73692.1"/>
    </source>
</evidence>
<proteinExistence type="predicted"/>
<evidence type="ECO:0000313" key="2">
    <source>
        <dbReference type="Proteomes" id="UP000177081"/>
    </source>
</evidence>
<reference evidence="1 2" key="1">
    <citation type="journal article" date="2016" name="Nat. Commun.">
        <title>Thousands of microbial genomes shed light on interconnected biogeochemical processes in an aquifer system.</title>
        <authorList>
            <person name="Anantharaman K."/>
            <person name="Brown C.T."/>
            <person name="Hug L.A."/>
            <person name="Sharon I."/>
            <person name="Castelle C.J."/>
            <person name="Probst A.J."/>
            <person name="Thomas B.C."/>
            <person name="Singh A."/>
            <person name="Wilkins M.J."/>
            <person name="Karaoz U."/>
            <person name="Brodie E.L."/>
            <person name="Williams K.H."/>
            <person name="Hubbard S.S."/>
            <person name="Banfield J.F."/>
        </authorList>
    </citation>
    <scope>NUCLEOTIDE SEQUENCE [LARGE SCALE GENOMIC DNA]</scope>
</reference>
<dbReference type="AlphaFoldDB" id="A0A1G2RN32"/>
<dbReference type="EMBL" id="MHUI01000042">
    <property type="protein sequence ID" value="OHA73692.1"/>
    <property type="molecule type" value="Genomic_DNA"/>
</dbReference>
<name>A0A1G2RN32_9BACT</name>
<sequence>MRTLNPSILVRIQARQSKAEVSSDQDGSRNARWFRDLPSYGIPAERRIQNEKPPQKAVFRWTESYIFEIFNVMEQLSKAELKELNVRLRQIRVTIKELDEFLATRPHIYRSLRGHCFEVWFDRVISEADYNITKIGGDTVHDRKLNGKTLQLKTFYIRGSPEKGRIVQFRMHKTHGSERYPDALYLPREFADFFVGLHPNGHVIICPRNNMPKRGEVNPKLKYPEYIADSTPFPWDTEWLDRYDLLGVRFKSGVPTVSNRHKGKLFPKLEKVIGFSDYEIVKSLISPENFRMWQQLIVGSIREYHFEKFASKLKIKLLHPKVLNSARTSNKVDYVLKDMKRIQVKGVTKSLCRDDKIGCETFGSHSHIPTRLYKKSDFDILTIVIDPGTIPAATAKKRGIPADDYNFIFFKMQDLPSHPRSKEWGEKYIMPRFFFDARKARFNDPSVLLKSFK</sequence>
<dbReference type="Proteomes" id="UP000177081">
    <property type="component" value="Unassembled WGS sequence"/>
</dbReference>
<protein>
    <submittedName>
        <fullName evidence="1">Uncharacterized protein</fullName>
    </submittedName>
</protein>
<gene>
    <name evidence="1" type="ORF">A3A32_00960</name>
</gene>
<comment type="caution">
    <text evidence="1">The sequence shown here is derived from an EMBL/GenBank/DDBJ whole genome shotgun (WGS) entry which is preliminary data.</text>
</comment>
<organism evidence="1 2">
    <name type="scientific">Candidatus Wildermuthbacteria bacterium RIFCSPLOWO2_01_FULL_48_35</name>
    <dbReference type="NCBI Taxonomy" id="1802463"/>
    <lineage>
        <taxon>Bacteria</taxon>
        <taxon>Candidatus Wildermuthiibacteriota</taxon>
    </lineage>
</organism>
<accession>A0A1G2RN32</accession>